<evidence type="ECO:0000313" key="3">
    <source>
        <dbReference type="Proteomes" id="UP000295705"/>
    </source>
</evidence>
<comment type="caution">
    <text evidence="2">The sequence shown here is derived from an EMBL/GenBank/DDBJ whole genome shotgun (WGS) entry which is preliminary data.</text>
</comment>
<protein>
    <submittedName>
        <fullName evidence="2">Uncharacterized protein YbjT (DUF2867 family)</fullName>
    </submittedName>
</protein>
<sequence length="276" mass="29041">MILVTGARGRVGRAVLDGLLAAGVPAAELRASGRDPSLLDLPEGVTGVTLDLAEPASLAAAFAGADQVFLYASGDAPTVADAARTAGVDHVVLLSSLSSLEADPDDRIGAMHRAAEAPWHDVGVEVTFLRPGAFATNTLDWTDGVRAGVVELPRPDSHVTPIHEDDIADVAVSALTGGDARGSARPLSGPESLSFREQVAIIGAEVGREVELRALTDQEYRDRMGRWAPPWIADSLLHLWSASDGVPQPVHDVEPLLGKPGRTFAQWAHEHRAAFV</sequence>
<gene>
    <name evidence="2" type="ORF">EV188_102649</name>
</gene>
<evidence type="ECO:0000313" key="2">
    <source>
        <dbReference type="EMBL" id="TDQ62992.1"/>
    </source>
</evidence>
<accession>A0A4R6VM29</accession>
<feature type="domain" description="NAD(P)-binding" evidence="1">
    <location>
        <begin position="6"/>
        <end position="176"/>
    </location>
</feature>
<dbReference type="EMBL" id="SNYO01000002">
    <property type="protein sequence ID" value="TDQ62992.1"/>
    <property type="molecule type" value="Genomic_DNA"/>
</dbReference>
<dbReference type="SUPFAM" id="SSF51735">
    <property type="entry name" value="NAD(P)-binding Rossmann-fold domains"/>
    <property type="match status" value="1"/>
</dbReference>
<evidence type="ECO:0000259" key="1">
    <source>
        <dbReference type="Pfam" id="PF13460"/>
    </source>
</evidence>
<name>A0A4R6VM29_9PSEU</name>
<dbReference type="Gene3D" id="3.90.25.10">
    <property type="entry name" value="UDP-galactose 4-epimerase, domain 1"/>
    <property type="match status" value="1"/>
</dbReference>
<dbReference type="InterPro" id="IPR036291">
    <property type="entry name" value="NAD(P)-bd_dom_sf"/>
</dbReference>
<keyword evidence="3" id="KW-1185">Reference proteome</keyword>
<dbReference type="PANTHER" id="PTHR43162">
    <property type="match status" value="1"/>
</dbReference>
<dbReference type="OrthoDB" id="3207931at2"/>
<dbReference type="PANTHER" id="PTHR43162:SF1">
    <property type="entry name" value="PRESTALK A DIFFERENTIATION PROTEIN A"/>
    <property type="match status" value="1"/>
</dbReference>
<dbReference type="Proteomes" id="UP000295705">
    <property type="component" value="Unassembled WGS sequence"/>
</dbReference>
<proteinExistence type="predicted"/>
<dbReference type="RefSeq" id="WP_133825983.1">
    <property type="nucleotide sequence ID" value="NZ_BAABHR010000053.1"/>
</dbReference>
<reference evidence="2 3" key="1">
    <citation type="submission" date="2019-03" db="EMBL/GenBank/DDBJ databases">
        <title>Genomic Encyclopedia of Type Strains, Phase IV (KMG-IV): sequencing the most valuable type-strain genomes for metagenomic binning, comparative biology and taxonomic classification.</title>
        <authorList>
            <person name="Goeker M."/>
        </authorList>
    </citation>
    <scope>NUCLEOTIDE SEQUENCE [LARGE SCALE GENOMIC DNA]</scope>
    <source>
        <strain evidence="2 3">DSM 45775</strain>
    </source>
</reference>
<organism evidence="2 3">
    <name type="scientific">Actinomycetospora succinea</name>
    <dbReference type="NCBI Taxonomy" id="663603"/>
    <lineage>
        <taxon>Bacteria</taxon>
        <taxon>Bacillati</taxon>
        <taxon>Actinomycetota</taxon>
        <taxon>Actinomycetes</taxon>
        <taxon>Pseudonocardiales</taxon>
        <taxon>Pseudonocardiaceae</taxon>
        <taxon>Actinomycetospora</taxon>
    </lineage>
</organism>
<dbReference type="Gene3D" id="3.40.50.720">
    <property type="entry name" value="NAD(P)-binding Rossmann-like Domain"/>
    <property type="match status" value="1"/>
</dbReference>
<dbReference type="AlphaFoldDB" id="A0A4R6VM29"/>
<dbReference type="InterPro" id="IPR016040">
    <property type="entry name" value="NAD(P)-bd_dom"/>
</dbReference>
<dbReference type="Pfam" id="PF13460">
    <property type="entry name" value="NAD_binding_10"/>
    <property type="match status" value="1"/>
</dbReference>
<dbReference type="InterPro" id="IPR051604">
    <property type="entry name" value="Ergot_Alk_Oxidoreductase"/>
</dbReference>